<evidence type="ECO:0000256" key="1">
    <source>
        <dbReference type="SAM" id="MobiDB-lite"/>
    </source>
</evidence>
<dbReference type="RefSeq" id="WP_056942503.1">
    <property type="nucleotide sequence ID" value="NZ_AZCX01000004.1"/>
</dbReference>
<protein>
    <submittedName>
        <fullName evidence="2">Uncharacterized protein</fullName>
    </submittedName>
</protein>
<accession>A0A0R1HXM7</accession>
<evidence type="ECO:0000313" key="3">
    <source>
        <dbReference type="Proteomes" id="UP000050911"/>
    </source>
</evidence>
<feature type="compositionally biased region" description="Basic and acidic residues" evidence="1">
    <location>
        <begin position="124"/>
        <end position="139"/>
    </location>
</feature>
<sequence length="382" mass="41775">MSEALANTRQTQPEDSSAMSLIMTVKPSQVTAQLKAIKEFQNLVQNQLIEGKDFGIIPGTGAKPTLLKPGAEKILMLMGVQSEYAVIDKVENYDPDNAYFDYTVKCTLLKDGKLITEGLGNGNTREKKNQRNSFEDGVKVPDPNAPFDVKNTVLKMAKKRAQVDATLTIGSLSDLFTQDIEDMSGFDERAELATMTYQDALKVQSPMKKSKGTPLGDLVKTDRNSVQFLADKAYDKKVKAAAKLVLSGPKSESPRANRAESEQPNNINSQQTPEKPTLSGTSVAKLKIIAIQSNKAAKQLGLPDTKQPAKQVVKEIVGDDWDGNWGSLTDDEVTKVADGMQAMITELEAPLKEHEDEKQTPPKDPFADNATDVDINTDDLPF</sequence>
<proteinExistence type="predicted"/>
<name>A0A0R1HXM7_9LACO</name>
<feature type="compositionally biased region" description="Basic and acidic residues" evidence="1">
    <location>
        <begin position="252"/>
        <end position="261"/>
    </location>
</feature>
<reference evidence="2 3" key="1">
    <citation type="journal article" date="2015" name="Genome Announc.">
        <title>Expanding the biotechnology potential of lactobacilli through comparative genomics of 213 strains and associated genera.</title>
        <authorList>
            <person name="Sun Z."/>
            <person name="Harris H.M."/>
            <person name="McCann A."/>
            <person name="Guo C."/>
            <person name="Argimon S."/>
            <person name="Zhang W."/>
            <person name="Yang X."/>
            <person name="Jeffery I.B."/>
            <person name="Cooney J.C."/>
            <person name="Kagawa T.F."/>
            <person name="Liu W."/>
            <person name="Song Y."/>
            <person name="Salvetti E."/>
            <person name="Wrobel A."/>
            <person name="Rasinkangas P."/>
            <person name="Parkhill J."/>
            <person name="Rea M.C."/>
            <person name="O'Sullivan O."/>
            <person name="Ritari J."/>
            <person name="Douillard F.P."/>
            <person name="Paul Ross R."/>
            <person name="Yang R."/>
            <person name="Briner A.E."/>
            <person name="Felis G.E."/>
            <person name="de Vos W.M."/>
            <person name="Barrangou R."/>
            <person name="Klaenhammer T.R."/>
            <person name="Caufield P.W."/>
            <person name="Cui Y."/>
            <person name="Zhang H."/>
            <person name="O'Toole P.W."/>
        </authorList>
    </citation>
    <scope>NUCLEOTIDE SEQUENCE [LARGE SCALE GENOMIC DNA]</scope>
    <source>
        <strain evidence="2 3">JCM 15530</strain>
    </source>
</reference>
<comment type="caution">
    <text evidence="2">The sequence shown here is derived from an EMBL/GenBank/DDBJ whole genome shotgun (WGS) entry which is preliminary data.</text>
</comment>
<feature type="compositionally biased region" description="Polar residues" evidence="1">
    <location>
        <begin position="262"/>
        <end position="279"/>
    </location>
</feature>
<dbReference type="AlphaFoldDB" id="A0A0R1HXM7"/>
<feature type="compositionally biased region" description="Basic and acidic residues" evidence="1">
    <location>
        <begin position="349"/>
        <end position="361"/>
    </location>
</feature>
<feature type="region of interest" description="Disordered" evidence="1">
    <location>
        <begin position="349"/>
        <end position="382"/>
    </location>
</feature>
<feature type="region of interest" description="Disordered" evidence="1">
    <location>
        <begin position="246"/>
        <end position="279"/>
    </location>
</feature>
<dbReference type="Proteomes" id="UP000050911">
    <property type="component" value="Unassembled WGS sequence"/>
</dbReference>
<dbReference type="PATRIC" id="fig|1302272.5.peg.1940"/>
<gene>
    <name evidence="2" type="ORF">FC96_GL001906</name>
</gene>
<dbReference type="EMBL" id="AZCX01000004">
    <property type="protein sequence ID" value="KRK48170.1"/>
    <property type="molecule type" value="Genomic_DNA"/>
</dbReference>
<organism evidence="2 3">
    <name type="scientific">Secundilactobacillus kimchicus JCM 15530</name>
    <dbReference type="NCBI Taxonomy" id="1302272"/>
    <lineage>
        <taxon>Bacteria</taxon>
        <taxon>Bacillati</taxon>
        <taxon>Bacillota</taxon>
        <taxon>Bacilli</taxon>
        <taxon>Lactobacillales</taxon>
        <taxon>Lactobacillaceae</taxon>
        <taxon>Secundilactobacillus</taxon>
    </lineage>
</organism>
<dbReference type="STRING" id="1302272.FC96_GL001906"/>
<feature type="region of interest" description="Disordered" evidence="1">
    <location>
        <begin position="120"/>
        <end position="142"/>
    </location>
</feature>
<dbReference type="OrthoDB" id="423960at2"/>
<keyword evidence="3" id="KW-1185">Reference proteome</keyword>
<evidence type="ECO:0000313" key="2">
    <source>
        <dbReference type="EMBL" id="KRK48170.1"/>
    </source>
</evidence>